<gene>
    <name evidence="1" type="ORF">SAMN05421676_106111</name>
</gene>
<proteinExistence type="predicted"/>
<evidence type="ECO:0000313" key="2">
    <source>
        <dbReference type="Proteomes" id="UP000199095"/>
    </source>
</evidence>
<protein>
    <submittedName>
        <fullName evidence="1">Uncharacterized protein YqgQ</fullName>
    </submittedName>
</protein>
<name>A0A1I0FVJ1_9BACI</name>
<sequence length="73" mass="8605">MVGDNMNSIYDVRQLLKRFGTIIYIGDRLADLELMEEEIKELYQAKCITTKEYQMSILLIRQEMATLNQTENN</sequence>
<dbReference type="Pfam" id="PF06014">
    <property type="entry name" value="YqgQ-like"/>
    <property type="match status" value="1"/>
</dbReference>
<evidence type="ECO:0000313" key="1">
    <source>
        <dbReference type="EMBL" id="SET62540.1"/>
    </source>
</evidence>
<keyword evidence="2" id="KW-1185">Reference proteome</keyword>
<accession>A0A1I0FVJ1</accession>
<dbReference type="InterPro" id="IPR009256">
    <property type="entry name" value="YqgQ-like"/>
</dbReference>
<dbReference type="EMBL" id="FOHJ01000006">
    <property type="protein sequence ID" value="SET62540.1"/>
    <property type="molecule type" value="Genomic_DNA"/>
</dbReference>
<dbReference type="InterPro" id="IPR023164">
    <property type="entry name" value="YqgQ-like_sf"/>
</dbReference>
<dbReference type="Gene3D" id="1.10.287.760">
    <property type="entry name" value="YqgQ-like"/>
    <property type="match status" value="1"/>
</dbReference>
<dbReference type="STRING" id="237682.SAMN05421676_106111"/>
<reference evidence="2" key="1">
    <citation type="submission" date="2016-10" db="EMBL/GenBank/DDBJ databases">
        <authorList>
            <person name="Varghese N."/>
            <person name="Submissions S."/>
        </authorList>
    </citation>
    <scope>NUCLEOTIDE SEQUENCE [LARGE SCALE GENOMIC DNA]</scope>
    <source>
        <strain evidence="2">CGMCC 1.3566</strain>
    </source>
</reference>
<dbReference type="SUPFAM" id="SSF158379">
    <property type="entry name" value="YqgQ-like"/>
    <property type="match status" value="1"/>
</dbReference>
<dbReference type="AlphaFoldDB" id="A0A1I0FVJ1"/>
<organism evidence="1 2">
    <name type="scientific">Salinibacillus kushneri</name>
    <dbReference type="NCBI Taxonomy" id="237682"/>
    <lineage>
        <taxon>Bacteria</taxon>
        <taxon>Bacillati</taxon>
        <taxon>Bacillota</taxon>
        <taxon>Bacilli</taxon>
        <taxon>Bacillales</taxon>
        <taxon>Bacillaceae</taxon>
        <taxon>Salinibacillus</taxon>
    </lineage>
</organism>
<dbReference type="Proteomes" id="UP000199095">
    <property type="component" value="Unassembled WGS sequence"/>
</dbReference>